<evidence type="ECO:0008006" key="5">
    <source>
        <dbReference type="Google" id="ProtNLM"/>
    </source>
</evidence>
<evidence type="ECO:0000256" key="2">
    <source>
        <dbReference type="SAM" id="Phobius"/>
    </source>
</evidence>
<feature type="transmembrane region" description="Helical" evidence="2">
    <location>
        <begin position="6"/>
        <end position="24"/>
    </location>
</feature>
<proteinExistence type="predicted"/>
<keyword evidence="2" id="KW-0472">Membrane</keyword>
<keyword evidence="2" id="KW-1133">Transmembrane helix</keyword>
<dbReference type="EMBL" id="CP071517">
    <property type="protein sequence ID" value="QSX73969.1"/>
    <property type="molecule type" value="Genomic_DNA"/>
</dbReference>
<name>A0ABX7R9C3_9GAMM</name>
<keyword evidence="2" id="KW-0812">Transmembrane</keyword>
<evidence type="ECO:0000256" key="1">
    <source>
        <dbReference type="ARBA" id="ARBA00023186"/>
    </source>
</evidence>
<keyword evidence="4" id="KW-1185">Reference proteome</keyword>
<sequence>MTTTELMVIVGAGALGYWLVAVMWPNLRKGGRAAPPAVPQGQALMWHEELGVPADASREQIEAAYRAKKAEYDPARVAHLAADIREMSRYRSEQLDLAYDAALRDLEWLRPRGREV</sequence>
<keyword evidence="1" id="KW-0143">Chaperone</keyword>
<dbReference type="Proteomes" id="UP000663400">
    <property type="component" value="Chromosome"/>
</dbReference>
<gene>
    <name evidence="3" type="ORF">HIV01_012145</name>
</gene>
<dbReference type="InterPro" id="IPR036869">
    <property type="entry name" value="J_dom_sf"/>
</dbReference>
<organism evidence="3 4">
    <name type="scientific">Lysobacter arenosi</name>
    <dbReference type="NCBI Taxonomy" id="2795387"/>
    <lineage>
        <taxon>Bacteria</taxon>
        <taxon>Pseudomonadati</taxon>
        <taxon>Pseudomonadota</taxon>
        <taxon>Gammaproteobacteria</taxon>
        <taxon>Lysobacterales</taxon>
        <taxon>Lysobacteraceae</taxon>
        <taxon>Lysobacter</taxon>
    </lineage>
</organism>
<protein>
    <recommendedName>
        <fullName evidence="5">J domain-containing protein</fullName>
    </recommendedName>
</protein>
<accession>A0ABX7R9C3</accession>
<reference evidence="3 4" key="1">
    <citation type="submission" date="2021-02" db="EMBL/GenBank/DDBJ databases">
        <title>Lysobacter arenosi sp. nov., isolated from soil of gangwondo yeongwol, south Korea.</title>
        <authorList>
            <person name="Kim K.R."/>
            <person name="Kim K.H."/>
            <person name="Jeon C.O."/>
        </authorList>
    </citation>
    <scope>NUCLEOTIDE SEQUENCE [LARGE SCALE GENOMIC DNA]</scope>
    <source>
        <strain evidence="3 4">R7</strain>
    </source>
</reference>
<evidence type="ECO:0000313" key="3">
    <source>
        <dbReference type="EMBL" id="QSX73969.1"/>
    </source>
</evidence>
<dbReference type="SUPFAM" id="SSF46565">
    <property type="entry name" value="Chaperone J-domain"/>
    <property type="match status" value="1"/>
</dbReference>
<dbReference type="RefSeq" id="WP_200607447.1">
    <property type="nucleotide sequence ID" value="NZ_CP071517.1"/>
</dbReference>
<evidence type="ECO:0000313" key="4">
    <source>
        <dbReference type="Proteomes" id="UP000663400"/>
    </source>
</evidence>